<keyword evidence="4" id="KW-1185">Reference proteome</keyword>
<feature type="domain" description="CTLH" evidence="2">
    <location>
        <begin position="97"/>
        <end position="154"/>
    </location>
</feature>
<sequence length="278" mass="31009">MSTALGPLEIPGLDNASTLQEIVWAHIRQRFDRMNSSTSTAIPPHHHGFEKRVADVKAPKSDINALILDYLTMEGYPKAAAKFCKEANLQPQQLDSSIQARQSIMHSIHSGDIETAISALNELDPELLDTNPELHFALLRLQLVELIRQCHGRDPTPAVEFATKNLGPRAAAHREFLPDLEQTMALIIFPHDKLRPELAALLSSDLRRNTAAKVNEAVLVRQNQRREAAIRQLVRMRAWAETSARSDKLDLPETLDFGLHAEGAESRHDGGHEPMITT</sequence>
<proteinExistence type="predicted"/>
<dbReference type="PROSITE" id="PS50896">
    <property type="entry name" value="LISH"/>
    <property type="match status" value="1"/>
</dbReference>
<dbReference type="SMART" id="SM00668">
    <property type="entry name" value="CTLH"/>
    <property type="match status" value="1"/>
</dbReference>
<protein>
    <recommendedName>
        <fullName evidence="2">CTLH domain-containing protein</fullName>
    </recommendedName>
</protein>
<gene>
    <name evidence="3" type="ORF">VTJ83DRAFT_4161</name>
</gene>
<dbReference type="InterPro" id="IPR006594">
    <property type="entry name" value="LisH"/>
</dbReference>
<dbReference type="InterPro" id="IPR013144">
    <property type="entry name" value="CRA_dom"/>
</dbReference>
<evidence type="ECO:0000313" key="4">
    <source>
        <dbReference type="Proteomes" id="UP001600064"/>
    </source>
</evidence>
<name>A0ABR4DA21_9PEZI</name>
<dbReference type="InterPro" id="IPR024964">
    <property type="entry name" value="CTLH/CRA"/>
</dbReference>
<dbReference type="Proteomes" id="UP001600064">
    <property type="component" value="Unassembled WGS sequence"/>
</dbReference>
<dbReference type="InterPro" id="IPR050618">
    <property type="entry name" value="Ubq-SigPath_Reg"/>
</dbReference>
<comment type="function">
    <text evidence="1">Involved in the proteasome-dependent degradation of fructose-1,6-bisphosphatase.</text>
</comment>
<dbReference type="PROSITE" id="PS50897">
    <property type="entry name" value="CTLH"/>
    <property type="match status" value="1"/>
</dbReference>
<dbReference type="GeneID" id="98125264"/>
<reference evidence="3 4" key="1">
    <citation type="journal article" date="2024" name="Commun. Biol.">
        <title>Comparative genomic analysis of thermophilic fungi reveals convergent evolutionary adaptations and gene losses.</title>
        <authorList>
            <person name="Steindorff A.S."/>
            <person name="Aguilar-Pontes M.V."/>
            <person name="Robinson A.J."/>
            <person name="Andreopoulos B."/>
            <person name="LaButti K."/>
            <person name="Kuo A."/>
            <person name="Mondo S."/>
            <person name="Riley R."/>
            <person name="Otillar R."/>
            <person name="Haridas S."/>
            <person name="Lipzen A."/>
            <person name="Grimwood J."/>
            <person name="Schmutz J."/>
            <person name="Clum A."/>
            <person name="Reid I.D."/>
            <person name="Moisan M.C."/>
            <person name="Butler G."/>
            <person name="Nguyen T.T.M."/>
            <person name="Dewar K."/>
            <person name="Conant G."/>
            <person name="Drula E."/>
            <person name="Henrissat B."/>
            <person name="Hansel C."/>
            <person name="Singer S."/>
            <person name="Hutchinson M.I."/>
            <person name="de Vries R.P."/>
            <person name="Natvig D.O."/>
            <person name="Powell A.J."/>
            <person name="Tsang A."/>
            <person name="Grigoriev I.V."/>
        </authorList>
    </citation>
    <scope>NUCLEOTIDE SEQUENCE [LARGE SCALE GENOMIC DNA]</scope>
    <source>
        <strain evidence="3 4">ATCC 22073</strain>
    </source>
</reference>
<dbReference type="EMBL" id="JAZGUE010000004">
    <property type="protein sequence ID" value="KAL2266884.1"/>
    <property type="molecule type" value="Genomic_DNA"/>
</dbReference>
<dbReference type="InterPro" id="IPR006595">
    <property type="entry name" value="CTLH_C"/>
</dbReference>
<dbReference type="Pfam" id="PF10607">
    <property type="entry name" value="CTLH"/>
    <property type="match status" value="1"/>
</dbReference>
<evidence type="ECO:0000259" key="2">
    <source>
        <dbReference type="PROSITE" id="PS50897"/>
    </source>
</evidence>
<comment type="caution">
    <text evidence="3">The sequence shown here is derived from an EMBL/GenBank/DDBJ whole genome shotgun (WGS) entry which is preliminary data.</text>
</comment>
<organism evidence="3 4">
    <name type="scientific">Remersonia thermophila</name>
    <dbReference type="NCBI Taxonomy" id="72144"/>
    <lineage>
        <taxon>Eukaryota</taxon>
        <taxon>Fungi</taxon>
        <taxon>Dikarya</taxon>
        <taxon>Ascomycota</taxon>
        <taxon>Pezizomycotina</taxon>
        <taxon>Sordariomycetes</taxon>
        <taxon>Sordariomycetidae</taxon>
        <taxon>Sordariales</taxon>
        <taxon>Sordariales incertae sedis</taxon>
        <taxon>Remersonia</taxon>
    </lineage>
</organism>
<evidence type="ECO:0000313" key="3">
    <source>
        <dbReference type="EMBL" id="KAL2266884.1"/>
    </source>
</evidence>
<accession>A0ABR4DA21</accession>
<dbReference type="RefSeq" id="XP_070865611.1">
    <property type="nucleotide sequence ID" value="XM_071010620.1"/>
</dbReference>
<dbReference type="SMART" id="SM00757">
    <property type="entry name" value="CRA"/>
    <property type="match status" value="1"/>
</dbReference>
<evidence type="ECO:0000256" key="1">
    <source>
        <dbReference type="ARBA" id="ARBA00002343"/>
    </source>
</evidence>
<dbReference type="SMART" id="SM00667">
    <property type="entry name" value="LisH"/>
    <property type="match status" value="1"/>
</dbReference>
<dbReference type="Pfam" id="PF08513">
    <property type="entry name" value="LisH"/>
    <property type="match status" value="1"/>
</dbReference>
<dbReference type="PANTHER" id="PTHR12864">
    <property type="entry name" value="RAN BINDING PROTEIN 9-RELATED"/>
    <property type="match status" value="1"/>
</dbReference>